<dbReference type="HOGENOM" id="CLU_046277_0_0_7"/>
<dbReference type="KEGG" id="gme:Gmet_2017"/>
<gene>
    <name evidence="2" type="ordered locus">Gmet_2017</name>
</gene>
<dbReference type="SUPFAM" id="SSF55729">
    <property type="entry name" value="Acyl-CoA N-acyltransferases (Nat)"/>
    <property type="match status" value="1"/>
</dbReference>
<dbReference type="Pfam" id="PF13480">
    <property type="entry name" value="Acetyltransf_6"/>
    <property type="match status" value="1"/>
</dbReference>
<dbReference type="InterPro" id="IPR038740">
    <property type="entry name" value="BioF2-like_GNAT_dom"/>
</dbReference>
<protein>
    <submittedName>
        <fullName evidence="2">FemAB superfamily protein</fullName>
    </submittedName>
</protein>
<dbReference type="Proteomes" id="UP000007073">
    <property type="component" value="Chromosome"/>
</dbReference>
<name>Q39U28_GEOMG</name>
<sequence>MSAEYSVVIIDNLSGFSRIQQEWDALASQYHDEYFFLSHGWYGLWLNYFLKGSRLCIVTVYKGDRLVAIAPFLGKVERIKRIPVRKLESIGNAYSPLRSLIIDRSESKQRLGEFLFQALRKVPGWDIAQIGPLYDGELYSQAMDLLHYSGCNWLHKAVDCNWRLPCEGLAYEGYLKCRDKGVRQEIKRRNKKLGELGSIEIKIVKGHEAAAYMADYSDVYEKSWKQAEHLGPGFHVDLGEIAARGNNLLLALMYLDGQPIAAQYRILCGDKCFFLKTAYDSRYKRYSVGLVLLNHVLQYLMDSEQVKMVDFGPGNETYKSDWAEIKGNYTNFYLFNKTIKGVLAHFAYTKVNPIVKRFGKRLEEEGHEG</sequence>
<proteinExistence type="predicted"/>
<reference evidence="2 3" key="2">
    <citation type="journal article" date="2009" name="BMC Microbiol.">
        <title>The genome sequence of Geobacter metallireducens: features of metabolism, physiology and regulation common and dissimilar to Geobacter sulfurreducens.</title>
        <authorList>
            <person name="Aklujkar M."/>
            <person name="Krushkal J."/>
            <person name="DiBartolo G."/>
            <person name="Lapidus A."/>
            <person name="Land M.L."/>
            <person name="Lovley D.R."/>
        </authorList>
    </citation>
    <scope>NUCLEOTIDE SEQUENCE [LARGE SCALE GENOMIC DNA]</scope>
    <source>
        <strain evidence="3">ATCC 53774 / DSM 7210 / GS-15</strain>
    </source>
</reference>
<accession>Q39U28</accession>
<dbReference type="EMBL" id="CP000148">
    <property type="protein sequence ID" value="ABB32246.1"/>
    <property type="molecule type" value="Genomic_DNA"/>
</dbReference>
<evidence type="ECO:0000259" key="1">
    <source>
        <dbReference type="Pfam" id="PF13480"/>
    </source>
</evidence>
<feature type="domain" description="BioF2-like acetyltransferase" evidence="1">
    <location>
        <begin position="182"/>
        <end position="320"/>
    </location>
</feature>
<dbReference type="STRING" id="269799.Gmet_2017"/>
<reference evidence="2 3" key="1">
    <citation type="submission" date="2005-10" db="EMBL/GenBank/DDBJ databases">
        <title>Complete sequence of Geobacter metallireducens GS-15.</title>
        <authorList>
            <consortium name="US DOE Joint Genome Institute"/>
            <person name="Copeland A."/>
            <person name="Lucas S."/>
            <person name="Lapidus A."/>
            <person name="Barry K."/>
            <person name="Detter J.C."/>
            <person name="Glavina T."/>
            <person name="Hammon N."/>
            <person name="Israni S."/>
            <person name="Pitluck S."/>
            <person name="Di Bartolo G."/>
            <person name="Chain P."/>
            <person name="Schmutz J."/>
            <person name="Larimer F."/>
            <person name="Land M."/>
            <person name="Kyrpides N."/>
            <person name="Ivanova N."/>
            <person name="Richardson P."/>
        </authorList>
    </citation>
    <scope>NUCLEOTIDE SEQUENCE [LARGE SCALE GENOMIC DNA]</scope>
    <source>
        <strain evidence="3">ATCC 53774 / DSM 7210 / GS-15</strain>
    </source>
</reference>
<dbReference type="AlphaFoldDB" id="Q39U28"/>
<dbReference type="InterPro" id="IPR016181">
    <property type="entry name" value="Acyl_CoA_acyltransferase"/>
</dbReference>
<evidence type="ECO:0000313" key="2">
    <source>
        <dbReference type="EMBL" id="ABB32246.1"/>
    </source>
</evidence>
<organism evidence="2 3">
    <name type="scientific">Geobacter metallireducens (strain ATCC 53774 / DSM 7210 / GS-15)</name>
    <dbReference type="NCBI Taxonomy" id="269799"/>
    <lineage>
        <taxon>Bacteria</taxon>
        <taxon>Pseudomonadati</taxon>
        <taxon>Thermodesulfobacteriota</taxon>
        <taxon>Desulfuromonadia</taxon>
        <taxon>Geobacterales</taxon>
        <taxon>Geobacteraceae</taxon>
        <taxon>Geobacter</taxon>
    </lineage>
</organism>
<keyword evidence="3" id="KW-1185">Reference proteome</keyword>
<dbReference type="RefSeq" id="WP_004512933.1">
    <property type="nucleotide sequence ID" value="NC_007517.1"/>
</dbReference>
<dbReference type="eggNOG" id="COG5653">
    <property type="taxonomic scope" value="Bacteria"/>
</dbReference>
<dbReference type="Gene3D" id="3.40.630.30">
    <property type="match status" value="1"/>
</dbReference>
<evidence type="ECO:0000313" key="3">
    <source>
        <dbReference type="Proteomes" id="UP000007073"/>
    </source>
</evidence>